<keyword evidence="2 3" id="KW-0378">Hydrolase</keyword>
<dbReference type="Proteomes" id="UP000030104">
    <property type="component" value="Unassembled WGS sequence"/>
</dbReference>
<evidence type="ECO:0000256" key="1">
    <source>
        <dbReference type="ARBA" id="ARBA00005964"/>
    </source>
</evidence>
<dbReference type="InterPro" id="IPR019819">
    <property type="entry name" value="Carboxylesterase_B_CS"/>
</dbReference>
<dbReference type="STRING" id="40296.A0A0A2KTU4"/>
<dbReference type="EMBL" id="JQGA01001259">
    <property type="protein sequence ID" value="KGO67790.1"/>
    <property type="molecule type" value="Genomic_DNA"/>
</dbReference>
<feature type="chain" id="PRO_5005109000" description="Carboxylic ester hydrolase" evidence="3">
    <location>
        <begin position="19"/>
        <end position="618"/>
    </location>
</feature>
<dbReference type="GO" id="GO:0017000">
    <property type="term" value="P:antibiotic biosynthetic process"/>
    <property type="evidence" value="ECO:0007669"/>
    <property type="project" value="UniProtKB-ARBA"/>
</dbReference>
<dbReference type="InterPro" id="IPR019826">
    <property type="entry name" value="Carboxylesterase_B_AS"/>
</dbReference>
<dbReference type="InterPro" id="IPR002018">
    <property type="entry name" value="CarbesteraseB"/>
</dbReference>
<sequence>MKLALAALLPAFAAAVSSSPSVTIDAGTVEGGRCEDGKNAVFYKAIPFAEPPVKELRFEPPRAYKKQFPQGKLDATTSAPTCIQFSDDFTEKELNSSALSSEDCLYLDIWVPSSATKDSKLPVKVWVYGGSETEGSISDPLYDGCNTAEAGSILVSVNYRLGPLGFMALESAGIYGNQGIQDLIMGLEWVRDNIAAFGGDPKRVLLFGQSAGAENVYIIGSLPQAPSLINSIISESGGGRSLTSNSTQQNVGASFARMLKCSSSDKACLQSRTVSDLYIAYPADAFLSQGIGYYGGGSLSILSEGTHNFYPYVDGNVIAEDPYNRGVQVPTVFGSTSNEAIVYTLQWAAQSEQAPTTLLYKDFLRKNFGNAASLVGKAYLPSLFESEAKAIIATSDQVAQLGYNTTSLEILLAMTQVITDSTYRCPAWYGAAQATRNGIPAWTYEFAHNPTCTWLWGIAASDVSLFGGAHTSEIPFVFGNLDNSYLPNETCNSTAAEWHLGDQIMSLWTAMAEDAEPSTKEIDWPRFQTQGKNLSTPGLIFENSTVSGTIDYTGCDLWIQVNAMLSGSNATASVTPTKVTSDLTSSPSSTQINGGMTLLSKPGGYLALSVLLMGLGVF</sequence>
<evidence type="ECO:0000259" key="4">
    <source>
        <dbReference type="Pfam" id="PF00135"/>
    </source>
</evidence>
<dbReference type="PANTHER" id="PTHR43918">
    <property type="entry name" value="ACETYLCHOLINESTERASE"/>
    <property type="match status" value="1"/>
</dbReference>
<dbReference type="GO" id="GO:0072330">
    <property type="term" value="P:monocarboxylic acid biosynthetic process"/>
    <property type="evidence" value="ECO:0007669"/>
    <property type="project" value="UniProtKB-ARBA"/>
</dbReference>
<feature type="domain" description="Carboxylesterase type B" evidence="4">
    <location>
        <begin position="19"/>
        <end position="533"/>
    </location>
</feature>
<dbReference type="AlphaFoldDB" id="A0A0A2KTU4"/>
<evidence type="ECO:0000256" key="2">
    <source>
        <dbReference type="ARBA" id="ARBA00022801"/>
    </source>
</evidence>
<feature type="signal peptide" evidence="3">
    <location>
        <begin position="1"/>
        <end position="18"/>
    </location>
</feature>
<dbReference type="PROSITE" id="PS00941">
    <property type="entry name" value="CARBOXYLESTERASE_B_2"/>
    <property type="match status" value="1"/>
</dbReference>
<protein>
    <recommendedName>
        <fullName evidence="3">Carboxylic ester hydrolase</fullName>
        <ecNumber evidence="3">3.1.1.-</ecNumber>
    </recommendedName>
</protein>
<dbReference type="ESTHER" id="penit-a0a0a2ktu4">
    <property type="family name" value="Fungal_carboxylesterase_lipase"/>
</dbReference>
<dbReference type="Pfam" id="PF00135">
    <property type="entry name" value="COesterase"/>
    <property type="match status" value="1"/>
</dbReference>
<gene>
    <name evidence="5" type="ORF">PITC_048760</name>
</gene>
<accession>A0A0A2KTU4</accession>
<dbReference type="GO" id="GO:0052689">
    <property type="term" value="F:carboxylic ester hydrolase activity"/>
    <property type="evidence" value="ECO:0007669"/>
    <property type="project" value="TreeGrafter"/>
</dbReference>
<comment type="similarity">
    <text evidence="1 3">Belongs to the type-B carboxylesterase/lipase family.</text>
</comment>
<dbReference type="PROSITE" id="PS00122">
    <property type="entry name" value="CARBOXYLESTERASE_B_1"/>
    <property type="match status" value="1"/>
</dbReference>
<dbReference type="PhylomeDB" id="A0A0A2KTU4"/>
<keyword evidence="6" id="KW-1185">Reference proteome</keyword>
<proteinExistence type="inferred from homology"/>
<dbReference type="PANTHER" id="PTHR43918:SF4">
    <property type="entry name" value="CARBOXYLIC ESTER HYDROLASE"/>
    <property type="match status" value="1"/>
</dbReference>
<name>A0A0A2KTU4_PENIT</name>
<dbReference type="OrthoDB" id="408631at2759"/>
<dbReference type="HOGENOM" id="CLU_006586_16_4_1"/>
<dbReference type="SUPFAM" id="SSF53474">
    <property type="entry name" value="alpha/beta-Hydrolases"/>
    <property type="match status" value="1"/>
</dbReference>
<dbReference type="EC" id="3.1.1.-" evidence="3"/>
<evidence type="ECO:0000313" key="6">
    <source>
        <dbReference type="Proteomes" id="UP000030104"/>
    </source>
</evidence>
<evidence type="ECO:0000313" key="5">
    <source>
        <dbReference type="EMBL" id="KGO67790.1"/>
    </source>
</evidence>
<evidence type="ECO:0000256" key="3">
    <source>
        <dbReference type="RuleBase" id="RU361235"/>
    </source>
</evidence>
<reference evidence="5 6" key="1">
    <citation type="journal article" date="2015" name="Mol. Plant Microbe Interact.">
        <title>Genome, transcriptome, and functional analyses of Penicillium expansum provide new insights into secondary metabolism and pathogenicity.</title>
        <authorList>
            <person name="Ballester A.R."/>
            <person name="Marcet-Houben M."/>
            <person name="Levin E."/>
            <person name="Sela N."/>
            <person name="Selma-Lazaro C."/>
            <person name="Carmona L."/>
            <person name="Wisniewski M."/>
            <person name="Droby S."/>
            <person name="Gonzalez-Candelas L."/>
            <person name="Gabaldon T."/>
        </authorList>
    </citation>
    <scope>NUCLEOTIDE SEQUENCE [LARGE SCALE GENOMIC DNA]</scope>
    <source>
        <strain evidence="5 6">PHI-1</strain>
    </source>
</reference>
<dbReference type="InterPro" id="IPR050654">
    <property type="entry name" value="AChE-related_enzymes"/>
</dbReference>
<dbReference type="OMA" id="NGGILTW"/>
<comment type="caution">
    <text evidence="5">The sequence shown here is derived from an EMBL/GenBank/DDBJ whole genome shotgun (WGS) entry which is preliminary data.</text>
</comment>
<dbReference type="Gene3D" id="3.40.50.1820">
    <property type="entry name" value="alpha/beta hydrolase"/>
    <property type="match status" value="1"/>
</dbReference>
<keyword evidence="3" id="KW-0732">Signal</keyword>
<dbReference type="InterPro" id="IPR029058">
    <property type="entry name" value="AB_hydrolase_fold"/>
</dbReference>
<organism evidence="5 6">
    <name type="scientific">Penicillium italicum</name>
    <name type="common">Blue mold</name>
    <dbReference type="NCBI Taxonomy" id="40296"/>
    <lineage>
        <taxon>Eukaryota</taxon>
        <taxon>Fungi</taxon>
        <taxon>Dikarya</taxon>
        <taxon>Ascomycota</taxon>
        <taxon>Pezizomycotina</taxon>
        <taxon>Eurotiomycetes</taxon>
        <taxon>Eurotiomycetidae</taxon>
        <taxon>Eurotiales</taxon>
        <taxon>Aspergillaceae</taxon>
        <taxon>Penicillium</taxon>
    </lineage>
</organism>